<keyword evidence="2" id="KW-1185">Reference proteome</keyword>
<protein>
    <submittedName>
        <fullName evidence="1">Uncharacterized protein</fullName>
    </submittedName>
</protein>
<gene>
    <name evidence="1" type="ORF">HanXRQr2_Chr17g0794431</name>
</gene>
<reference evidence="1" key="2">
    <citation type="submission" date="2020-06" db="EMBL/GenBank/DDBJ databases">
        <title>Helianthus annuus Genome sequencing and assembly Release 2.</title>
        <authorList>
            <person name="Gouzy J."/>
            <person name="Langlade N."/>
            <person name="Munos S."/>
        </authorList>
    </citation>
    <scope>NUCLEOTIDE SEQUENCE</scope>
    <source>
        <tissue evidence="1">Leaves</tissue>
    </source>
</reference>
<dbReference type="Gramene" id="mRNA:HanXRQr2_Chr17g0794431">
    <property type="protein sequence ID" value="CDS:HanXRQr2_Chr17g0794431.1"/>
    <property type="gene ID" value="HanXRQr2_Chr17g0794431"/>
</dbReference>
<dbReference type="AlphaFoldDB" id="A0A9K3DIX1"/>
<organism evidence="1 2">
    <name type="scientific">Helianthus annuus</name>
    <name type="common">Common sunflower</name>
    <dbReference type="NCBI Taxonomy" id="4232"/>
    <lineage>
        <taxon>Eukaryota</taxon>
        <taxon>Viridiplantae</taxon>
        <taxon>Streptophyta</taxon>
        <taxon>Embryophyta</taxon>
        <taxon>Tracheophyta</taxon>
        <taxon>Spermatophyta</taxon>
        <taxon>Magnoliopsida</taxon>
        <taxon>eudicotyledons</taxon>
        <taxon>Gunneridae</taxon>
        <taxon>Pentapetalae</taxon>
        <taxon>asterids</taxon>
        <taxon>campanulids</taxon>
        <taxon>Asterales</taxon>
        <taxon>Asteraceae</taxon>
        <taxon>Asteroideae</taxon>
        <taxon>Heliantheae alliance</taxon>
        <taxon>Heliantheae</taxon>
        <taxon>Helianthus</taxon>
    </lineage>
</organism>
<sequence length="63" mass="7394">MGNRRAYDDMISKMYEMHQVINNQTTHNTTSNNKQTKYNDSYECMHVARYCGVLQGLSSIKWS</sequence>
<comment type="caution">
    <text evidence="1">The sequence shown here is derived from an EMBL/GenBank/DDBJ whole genome shotgun (WGS) entry which is preliminary data.</text>
</comment>
<name>A0A9K3DIX1_HELAN</name>
<proteinExistence type="predicted"/>
<evidence type="ECO:0000313" key="1">
    <source>
        <dbReference type="EMBL" id="KAF5754716.1"/>
    </source>
</evidence>
<accession>A0A9K3DIX1</accession>
<dbReference type="EMBL" id="MNCJ02000332">
    <property type="protein sequence ID" value="KAF5754716.1"/>
    <property type="molecule type" value="Genomic_DNA"/>
</dbReference>
<evidence type="ECO:0000313" key="2">
    <source>
        <dbReference type="Proteomes" id="UP000215914"/>
    </source>
</evidence>
<reference evidence="1" key="1">
    <citation type="journal article" date="2017" name="Nature">
        <title>The sunflower genome provides insights into oil metabolism, flowering and Asterid evolution.</title>
        <authorList>
            <person name="Badouin H."/>
            <person name="Gouzy J."/>
            <person name="Grassa C.J."/>
            <person name="Murat F."/>
            <person name="Staton S.E."/>
            <person name="Cottret L."/>
            <person name="Lelandais-Briere C."/>
            <person name="Owens G.L."/>
            <person name="Carrere S."/>
            <person name="Mayjonade B."/>
            <person name="Legrand L."/>
            <person name="Gill N."/>
            <person name="Kane N.C."/>
            <person name="Bowers J.E."/>
            <person name="Hubner S."/>
            <person name="Bellec A."/>
            <person name="Berard A."/>
            <person name="Berges H."/>
            <person name="Blanchet N."/>
            <person name="Boniface M.C."/>
            <person name="Brunel D."/>
            <person name="Catrice O."/>
            <person name="Chaidir N."/>
            <person name="Claudel C."/>
            <person name="Donnadieu C."/>
            <person name="Faraut T."/>
            <person name="Fievet G."/>
            <person name="Helmstetter N."/>
            <person name="King M."/>
            <person name="Knapp S.J."/>
            <person name="Lai Z."/>
            <person name="Le Paslier M.C."/>
            <person name="Lippi Y."/>
            <person name="Lorenzon L."/>
            <person name="Mandel J.R."/>
            <person name="Marage G."/>
            <person name="Marchand G."/>
            <person name="Marquand E."/>
            <person name="Bret-Mestries E."/>
            <person name="Morien E."/>
            <person name="Nambeesan S."/>
            <person name="Nguyen T."/>
            <person name="Pegot-Espagnet P."/>
            <person name="Pouilly N."/>
            <person name="Raftis F."/>
            <person name="Sallet E."/>
            <person name="Schiex T."/>
            <person name="Thomas J."/>
            <person name="Vandecasteele C."/>
            <person name="Vares D."/>
            <person name="Vear F."/>
            <person name="Vautrin S."/>
            <person name="Crespi M."/>
            <person name="Mangin B."/>
            <person name="Burke J.M."/>
            <person name="Salse J."/>
            <person name="Munos S."/>
            <person name="Vincourt P."/>
            <person name="Rieseberg L.H."/>
            <person name="Langlade N.B."/>
        </authorList>
    </citation>
    <scope>NUCLEOTIDE SEQUENCE</scope>
    <source>
        <tissue evidence="1">Leaves</tissue>
    </source>
</reference>
<dbReference type="Proteomes" id="UP000215914">
    <property type="component" value="Unassembled WGS sequence"/>
</dbReference>